<organism evidence="1 2">
    <name type="scientific">Falsibacillus albus</name>
    <dbReference type="NCBI Taxonomy" id="2478915"/>
    <lineage>
        <taxon>Bacteria</taxon>
        <taxon>Bacillati</taxon>
        <taxon>Bacillota</taxon>
        <taxon>Bacilli</taxon>
        <taxon>Bacillales</taxon>
        <taxon>Bacillaceae</taxon>
        <taxon>Falsibacillus</taxon>
    </lineage>
</organism>
<sequence length="180" mass="20960">MDDLSESDIIYSFDVLDYQKIGNSNLKGYIDKEGKTIFLTNPNGKVVDNLNKVSDKLVDLERAIKKLHESLERDPAKDDIVIDATIQRFEFTYELSWKIMKAYLEFNGILEVPSPRKTIREAFKNGLIKEGDGWLKMLEDRNRTPHTYDEAIAVEIYNHIKDIYIHLFDALATEMNERIE</sequence>
<dbReference type="Pfam" id="PF08780">
    <property type="entry name" value="NTase_sub_bind"/>
    <property type="match status" value="1"/>
</dbReference>
<keyword evidence="2" id="KW-1185">Reference proteome</keyword>
<proteinExistence type="predicted"/>
<name>A0A3L7JUL2_9BACI</name>
<dbReference type="GO" id="GO:0016740">
    <property type="term" value="F:transferase activity"/>
    <property type="evidence" value="ECO:0007669"/>
    <property type="project" value="UniProtKB-KW"/>
</dbReference>
<comment type="caution">
    <text evidence="1">The sequence shown here is derived from an EMBL/GenBank/DDBJ whole genome shotgun (WGS) entry which is preliminary data.</text>
</comment>
<keyword evidence="1" id="KW-0808">Transferase</keyword>
<dbReference type="EMBL" id="RCVZ01000009">
    <property type="protein sequence ID" value="RLQ94568.1"/>
    <property type="molecule type" value="Genomic_DNA"/>
</dbReference>
<evidence type="ECO:0000313" key="2">
    <source>
        <dbReference type="Proteomes" id="UP000276770"/>
    </source>
</evidence>
<dbReference type="Proteomes" id="UP000276770">
    <property type="component" value="Unassembled WGS sequence"/>
</dbReference>
<gene>
    <name evidence="1" type="ORF">D9X91_13595</name>
</gene>
<evidence type="ECO:0000313" key="1">
    <source>
        <dbReference type="EMBL" id="RLQ94568.1"/>
    </source>
</evidence>
<dbReference type="SUPFAM" id="SSF81593">
    <property type="entry name" value="Nucleotidyltransferase substrate binding subunit/domain"/>
    <property type="match status" value="1"/>
</dbReference>
<reference evidence="1 2" key="1">
    <citation type="submission" date="2018-10" db="EMBL/GenBank/DDBJ databases">
        <title>Falsibacillus sp. genome draft.</title>
        <authorList>
            <person name="Shi S."/>
        </authorList>
    </citation>
    <scope>NUCLEOTIDE SEQUENCE [LARGE SCALE GENOMIC DNA]</scope>
    <source>
        <strain evidence="1 2">GY 10110</strain>
    </source>
</reference>
<dbReference type="NCBIfam" id="TIGR01987">
    <property type="entry name" value="HI0074"/>
    <property type="match status" value="1"/>
</dbReference>
<protein>
    <submittedName>
        <fullName evidence="1">Nucleotidyltransferase</fullName>
    </submittedName>
</protein>
<dbReference type="InterPro" id="IPR010235">
    <property type="entry name" value="HepT"/>
</dbReference>
<dbReference type="Gene3D" id="1.20.120.330">
    <property type="entry name" value="Nucleotidyltransferases domain 2"/>
    <property type="match status" value="1"/>
</dbReference>
<accession>A0A3L7JUL2</accession>
<dbReference type="AlphaFoldDB" id="A0A3L7JUL2"/>